<gene>
    <name evidence="3" type="ORF">COU13_00500</name>
</gene>
<dbReference type="Gene3D" id="3.40.1440.10">
    <property type="entry name" value="GIY-YIG endonuclease"/>
    <property type="match status" value="1"/>
</dbReference>
<dbReference type="CDD" id="cd10449">
    <property type="entry name" value="GIY-YIG_SLX1_like"/>
    <property type="match status" value="1"/>
</dbReference>
<dbReference type="Pfam" id="PF01541">
    <property type="entry name" value="GIY-YIG"/>
    <property type="match status" value="1"/>
</dbReference>
<dbReference type="PANTHER" id="PTHR34477:SF1">
    <property type="entry name" value="UPF0213 PROTEIN YHBQ"/>
    <property type="match status" value="1"/>
</dbReference>
<name>A0A2H0UJD6_9BACT</name>
<dbReference type="InterPro" id="IPR035901">
    <property type="entry name" value="GIY-YIG_endonuc_sf"/>
</dbReference>
<proteinExistence type="inferred from homology"/>
<comment type="caution">
    <text evidence="3">The sequence shown here is derived from an EMBL/GenBank/DDBJ whole genome shotgun (WGS) entry which is preliminary data.</text>
</comment>
<evidence type="ECO:0000313" key="3">
    <source>
        <dbReference type="EMBL" id="PIR86518.1"/>
    </source>
</evidence>
<sequence>MFYVYVLKSKTDDKLYIGYTNNLRKRMKEHNEGKNFSTKSRIPFKLVYYESYVASEDAKEREMQLKRFSQSYMHLKKRINRSLQAGNSM</sequence>
<dbReference type="Proteomes" id="UP000230706">
    <property type="component" value="Unassembled WGS sequence"/>
</dbReference>
<accession>A0A2H0UJD6</accession>
<evidence type="ECO:0000313" key="4">
    <source>
        <dbReference type="Proteomes" id="UP000230706"/>
    </source>
</evidence>
<dbReference type="InterPro" id="IPR050190">
    <property type="entry name" value="UPF0213_domain"/>
</dbReference>
<dbReference type="SMART" id="SM00465">
    <property type="entry name" value="GIYc"/>
    <property type="match status" value="1"/>
</dbReference>
<organism evidence="3 4">
    <name type="scientific">Candidatus Kaiserbacteria bacterium CG10_big_fil_rev_8_21_14_0_10_43_70</name>
    <dbReference type="NCBI Taxonomy" id="1974605"/>
    <lineage>
        <taxon>Bacteria</taxon>
        <taxon>Candidatus Kaiseribacteriota</taxon>
    </lineage>
</organism>
<evidence type="ECO:0000259" key="2">
    <source>
        <dbReference type="PROSITE" id="PS50164"/>
    </source>
</evidence>
<dbReference type="PANTHER" id="PTHR34477">
    <property type="entry name" value="UPF0213 PROTEIN YHBQ"/>
    <property type="match status" value="1"/>
</dbReference>
<dbReference type="AlphaFoldDB" id="A0A2H0UJD6"/>
<comment type="similarity">
    <text evidence="1">Belongs to the UPF0213 family.</text>
</comment>
<dbReference type="EMBL" id="PFBF01000006">
    <property type="protein sequence ID" value="PIR86518.1"/>
    <property type="molecule type" value="Genomic_DNA"/>
</dbReference>
<feature type="domain" description="GIY-YIG" evidence="2">
    <location>
        <begin position="1"/>
        <end position="81"/>
    </location>
</feature>
<protein>
    <submittedName>
        <fullName evidence="3">Excinuclease ABC subunit C</fullName>
    </submittedName>
</protein>
<evidence type="ECO:0000256" key="1">
    <source>
        <dbReference type="ARBA" id="ARBA00007435"/>
    </source>
</evidence>
<dbReference type="PROSITE" id="PS50164">
    <property type="entry name" value="GIY_YIG"/>
    <property type="match status" value="1"/>
</dbReference>
<dbReference type="InterPro" id="IPR000305">
    <property type="entry name" value="GIY-YIG_endonuc"/>
</dbReference>
<reference evidence="4" key="1">
    <citation type="submission" date="2017-09" db="EMBL/GenBank/DDBJ databases">
        <title>Depth-based differentiation of microbial function through sediment-hosted aquifers and enrichment of novel symbionts in the deep terrestrial subsurface.</title>
        <authorList>
            <person name="Probst A.J."/>
            <person name="Ladd B."/>
            <person name="Jarett J.K."/>
            <person name="Geller-Mcgrath D.E."/>
            <person name="Sieber C.M.K."/>
            <person name="Emerson J.B."/>
            <person name="Anantharaman K."/>
            <person name="Thomas B.C."/>
            <person name="Malmstrom R."/>
            <person name="Stieglmeier M."/>
            <person name="Klingl A."/>
            <person name="Woyke T."/>
            <person name="Ryan C.M."/>
            <person name="Banfield J.F."/>
        </authorList>
    </citation>
    <scope>NUCLEOTIDE SEQUENCE [LARGE SCALE GENOMIC DNA]</scope>
</reference>
<dbReference type="SUPFAM" id="SSF82771">
    <property type="entry name" value="GIY-YIG endonuclease"/>
    <property type="match status" value="1"/>
</dbReference>